<gene>
    <name evidence="2" type="ORF">HYZ11_01655</name>
</gene>
<keyword evidence="1" id="KW-0472">Membrane</keyword>
<name>A0A932MNK7_UNCTE</name>
<evidence type="ECO:0000256" key="1">
    <source>
        <dbReference type="SAM" id="Phobius"/>
    </source>
</evidence>
<comment type="caution">
    <text evidence="2">The sequence shown here is derived from an EMBL/GenBank/DDBJ whole genome shotgun (WGS) entry which is preliminary data.</text>
</comment>
<dbReference type="EMBL" id="JACPUR010000001">
    <property type="protein sequence ID" value="MBI3126296.1"/>
    <property type="molecule type" value="Genomic_DNA"/>
</dbReference>
<evidence type="ECO:0000313" key="3">
    <source>
        <dbReference type="Proteomes" id="UP000782312"/>
    </source>
</evidence>
<dbReference type="AlphaFoldDB" id="A0A932MNK7"/>
<feature type="transmembrane region" description="Helical" evidence="1">
    <location>
        <begin position="6"/>
        <end position="24"/>
    </location>
</feature>
<sequence length="47" mass="5358">MFWQFAPFGIAVLLFVAAFALVHWGREVRNPERRNPWNHIHPGSGGA</sequence>
<reference evidence="2" key="1">
    <citation type="submission" date="2020-07" db="EMBL/GenBank/DDBJ databases">
        <title>Huge and variable diversity of episymbiotic CPR bacteria and DPANN archaea in groundwater ecosystems.</title>
        <authorList>
            <person name="He C.Y."/>
            <person name="Keren R."/>
            <person name="Whittaker M."/>
            <person name="Farag I.F."/>
            <person name="Doudna J."/>
            <person name="Cate J.H.D."/>
            <person name="Banfield J.F."/>
        </authorList>
    </citation>
    <scope>NUCLEOTIDE SEQUENCE</scope>
    <source>
        <strain evidence="2">NC_groundwater_763_Ag_S-0.2um_68_21</strain>
    </source>
</reference>
<dbReference type="Proteomes" id="UP000782312">
    <property type="component" value="Unassembled WGS sequence"/>
</dbReference>
<evidence type="ECO:0000313" key="2">
    <source>
        <dbReference type="EMBL" id="MBI3126296.1"/>
    </source>
</evidence>
<keyword evidence="1" id="KW-1133">Transmembrane helix</keyword>
<accession>A0A932MNK7</accession>
<organism evidence="2 3">
    <name type="scientific">Tectimicrobiota bacterium</name>
    <dbReference type="NCBI Taxonomy" id="2528274"/>
    <lineage>
        <taxon>Bacteria</taxon>
        <taxon>Pseudomonadati</taxon>
        <taxon>Nitrospinota/Tectimicrobiota group</taxon>
        <taxon>Candidatus Tectimicrobiota</taxon>
    </lineage>
</organism>
<proteinExistence type="predicted"/>
<keyword evidence="1" id="KW-0812">Transmembrane</keyword>
<protein>
    <submittedName>
        <fullName evidence="2">Uncharacterized protein</fullName>
    </submittedName>
</protein>